<dbReference type="GO" id="GO:0000976">
    <property type="term" value="F:transcription cis-regulatory region binding"/>
    <property type="evidence" value="ECO:0007669"/>
    <property type="project" value="TreeGrafter"/>
</dbReference>
<keyword evidence="1" id="KW-0805">Transcription regulation</keyword>
<evidence type="ECO:0000259" key="4">
    <source>
        <dbReference type="PROSITE" id="PS01124"/>
    </source>
</evidence>
<name>A0A395JIN5_9GAMM</name>
<evidence type="ECO:0000313" key="5">
    <source>
        <dbReference type="EMBL" id="RBP49733.1"/>
    </source>
</evidence>
<gene>
    <name evidence="5" type="ORF">DFR28_103158</name>
</gene>
<dbReference type="InterPro" id="IPR018060">
    <property type="entry name" value="HTH_AraC"/>
</dbReference>
<keyword evidence="6" id="KW-1185">Reference proteome</keyword>
<dbReference type="PANTHER" id="PTHR47894">
    <property type="entry name" value="HTH-TYPE TRANSCRIPTIONAL REGULATOR GADX"/>
    <property type="match status" value="1"/>
</dbReference>
<dbReference type="Pfam" id="PF12833">
    <property type="entry name" value="HTH_18"/>
    <property type="match status" value="1"/>
</dbReference>
<keyword evidence="3" id="KW-0804">Transcription</keyword>
<protein>
    <submittedName>
        <fullName evidence="5">AraC family transcriptional regulator</fullName>
    </submittedName>
</protein>
<proteinExistence type="predicted"/>
<evidence type="ECO:0000256" key="3">
    <source>
        <dbReference type="ARBA" id="ARBA00023163"/>
    </source>
</evidence>
<dbReference type="InterPro" id="IPR009057">
    <property type="entry name" value="Homeodomain-like_sf"/>
</dbReference>
<dbReference type="GO" id="GO:0005829">
    <property type="term" value="C:cytosol"/>
    <property type="evidence" value="ECO:0007669"/>
    <property type="project" value="TreeGrafter"/>
</dbReference>
<dbReference type="InterPro" id="IPR032687">
    <property type="entry name" value="AraC-type_N"/>
</dbReference>
<accession>A0A395JIN5</accession>
<dbReference type="OrthoDB" id="6194859at2"/>
<evidence type="ECO:0000256" key="1">
    <source>
        <dbReference type="ARBA" id="ARBA00023015"/>
    </source>
</evidence>
<organism evidence="5 6">
    <name type="scientific">Arenicella xantha</name>
    <dbReference type="NCBI Taxonomy" id="644221"/>
    <lineage>
        <taxon>Bacteria</taxon>
        <taxon>Pseudomonadati</taxon>
        <taxon>Pseudomonadota</taxon>
        <taxon>Gammaproteobacteria</taxon>
        <taxon>Arenicellales</taxon>
        <taxon>Arenicellaceae</taxon>
        <taxon>Arenicella</taxon>
    </lineage>
</organism>
<dbReference type="Gene3D" id="1.10.10.60">
    <property type="entry name" value="Homeodomain-like"/>
    <property type="match status" value="1"/>
</dbReference>
<dbReference type="SUPFAM" id="SSF46689">
    <property type="entry name" value="Homeodomain-like"/>
    <property type="match status" value="1"/>
</dbReference>
<sequence length="343" mass="38748">MSAPPYLASTYLRVLHADSHLMGVLNTIFGERASSLLSSEYVTLDDIKLVFEMCAAHGLDSWVLRYGDHISVGSHGPLGFAVLSAPNLNVALRVLTDFAITRTSTYRSELRRHDNRLDFISIDQTEDPLVGRWLIETCFSVAQRLIETIMAHPLGNNAVISFAYPKPAYAKQLETFYRVRCEFDAPHNRLSIPASWAQIVSPLSDPDTFKSNLAKCQEIKLKHLGDQDIAESIRLSLDQHFSARANGSCHTSELPDLAQLSNNHHVSKRTLARKLNERQQSYKKLLCEVRQQHAINMLQNTHLTIADIAAVLNYQEPANFIRAFKSWFNMSPTSWRRGQSESK</sequence>
<dbReference type="GO" id="GO:0003700">
    <property type="term" value="F:DNA-binding transcription factor activity"/>
    <property type="evidence" value="ECO:0007669"/>
    <property type="project" value="InterPro"/>
</dbReference>
<reference evidence="5 6" key="1">
    <citation type="submission" date="2018-06" db="EMBL/GenBank/DDBJ databases">
        <title>Genomic Encyclopedia of Type Strains, Phase IV (KMG-IV): sequencing the most valuable type-strain genomes for metagenomic binning, comparative biology and taxonomic classification.</title>
        <authorList>
            <person name="Goeker M."/>
        </authorList>
    </citation>
    <scope>NUCLEOTIDE SEQUENCE [LARGE SCALE GENOMIC DNA]</scope>
    <source>
        <strain evidence="5 6">DSM 24032</strain>
    </source>
</reference>
<dbReference type="PROSITE" id="PS01124">
    <property type="entry name" value="HTH_ARAC_FAMILY_2"/>
    <property type="match status" value="1"/>
</dbReference>
<dbReference type="SMART" id="SM00342">
    <property type="entry name" value="HTH_ARAC"/>
    <property type="match status" value="1"/>
</dbReference>
<evidence type="ECO:0000256" key="2">
    <source>
        <dbReference type="ARBA" id="ARBA00023125"/>
    </source>
</evidence>
<evidence type="ECO:0000313" key="6">
    <source>
        <dbReference type="Proteomes" id="UP000253083"/>
    </source>
</evidence>
<dbReference type="Proteomes" id="UP000253083">
    <property type="component" value="Unassembled WGS sequence"/>
</dbReference>
<comment type="caution">
    <text evidence="5">The sequence shown here is derived from an EMBL/GenBank/DDBJ whole genome shotgun (WGS) entry which is preliminary data.</text>
</comment>
<feature type="domain" description="HTH araC/xylS-type" evidence="4">
    <location>
        <begin position="231"/>
        <end position="338"/>
    </location>
</feature>
<dbReference type="AlphaFoldDB" id="A0A395JIN5"/>
<dbReference type="EMBL" id="QNRT01000003">
    <property type="protein sequence ID" value="RBP49733.1"/>
    <property type="molecule type" value="Genomic_DNA"/>
</dbReference>
<keyword evidence="2" id="KW-0238">DNA-binding</keyword>
<dbReference type="Pfam" id="PF12625">
    <property type="entry name" value="Arabinose_bd"/>
    <property type="match status" value="1"/>
</dbReference>
<dbReference type="InParanoid" id="A0A395JIN5"/>
<dbReference type="RefSeq" id="WP_113954735.1">
    <property type="nucleotide sequence ID" value="NZ_QNRT01000003.1"/>
</dbReference>
<dbReference type="PANTHER" id="PTHR47894:SF1">
    <property type="entry name" value="HTH-TYPE TRANSCRIPTIONAL REGULATOR VQSM"/>
    <property type="match status" value="1"/>
</dbReference>